<organism evidence="9 10">
    <name type="scientific">Paenibacillus mucilaginosus (strain KNP414)</name>
    <dbReference type="NCBI Taxonomy" id="1036673"/>
    <lineage>
        <taxon>Bacteria</taxon>
        <taxon>Bacillati</taxon>
        <taxon>Bacillota</taxon>
        <taxon>Bacilli</taxon>
        <taxon>Bacillales</taxon>
        <taxon>Paenibacillaceae</taxon>
        <taxon>Paenibacillus</taxon>
    </lineage>
</organism>
<sequence length="1423" mass="150385">MKKHQAWLKACMAASLVFSAGSPAAGYAAAAVNGIPADAAGHWAKESVSKWLDHGVIQGYEDGTFGPDKRITRAEFAKIVNELFGYYAPAERPFTDIAKDAWYAAELSAAKQAGYYQGFPGGLSKAETEISRQDAVVFLARVFELKAAGVVQESGFTDADETDAYAKEAVQAFAGIVNGYEDGGFHPKDSITRAEVLALLDRLVAGYNPGGTGTAMDGHVILNKKNSVLKDAEVAGNLYIAAGVADGDAVLENVQVKGTTFISGGGEHSVNLKDSTLGEVRVNRQEGRVRTVVSGTAVVGHIELDSDTVLELEKGARVEKADVNRSALVKVAEGAGIGVLRIAPDAAGTSLSVSGNVAELKIEADRVSINGKETAKGSYKLTGGSITPAGAQTPAGGSTGGNNDSRGSGSGNSGGGDNGSGGDNGGDDSGSLTADLVDAQATEATRSLFAYLQEVRGQEILFGHQHATDEGFSIQDPMGTGSDVRQAVGDYPAIFGWDTLSLQGDEKPGVPGDTAQSRDRLLVKMKQAHELGGLLALSMHPSNFVTGGKYNDTTGNVAENVLPGGKANAAFTAYLDLIADFALKLKDDEGTPIPLIFRVFHEQNGGWFWWGAKTTPTEQYIELYRYTVEYLRDTKGVHNLLYAWSPNGPFGGDSAKYLTTYPGDAYVDILGMDQYDNQAAPGTEAFLNALVDDLRMISEVADSKGKIAALTEYGYSPQGMKTTGNGDLAWFSKVLGAIQSDPAAKRMAYMQTWANFGLNSNLFVPYSGHPELGDHELLLDFKAFYNDPYSSFLGEVGEVTGRKVTPAEEAPVMHAVTPVEQGTVTTPVTKVRAKVLHTNPDRVVFTPGGSPDEIPMTLDAEGYYSADWKLDPGFNGKTAEYTVKVYKDGAVTHEETNLIFVKVEEMLMHAYTFNDGIEGFQSNGGYQASVTSIGHADFAGSGRLQLNVTDTVYTDTWQELKLELTSAAGDVNLADVKRVKLQFLIPVEAGQKSADASLQAVAMLPPDWDTKYGMNTTARKLSELETVTVGDAVYAVYPASIDLTSPELSAAASGLALSIAGSGLEYSGPMYLDNVELYSVYHKAPQDPSVVDDFEGYQGLDAGLQTAFVSASGDGASVSLAPGQARQGLYAMKYQYKLGSAGYAGVNRLLGSRDWSGANQLQFWLTPDGQNQKLVIQLKVDGTYFEYYPATDQSIPHLEEIPFAAFVPVHGGTGQLTKTKLKNVQEFSIYTNAVNGAKLESAMYFDDIRAVLNPDAPSVPNGGSGPGSSAAQPGILYDFETDTGGWILEQNQASATAPAVTADAAASGSSALSSSFSLAGGAGFELAKVEALDLSAVDSISVRVKLSAGQANARLYVKTGSDWVWHDSGASPVDSSGFVMVSIPVASLSNPDLVQSIGVKIEPVGGSGPSVVYVDEVRLNAPE</sequence>
<dbReference type="SUPFAM" id="SSF51445">
    <property type="entry name" value="(Trans)glycosidases"/>
    <property type="match status" value="1"/>
</dbReference>
<comment type="similarity">
    <text evidence="1 4">Belongs to the glycosyl hydrolase 26 family.</text>
</comment>
<dbReference type="PANTHER" id="PTHR40079">
    <property type="entry name" value="MANNAN ENDO-1,4-BETA-MANNOSIDASE E-RELATED"/>
    <property type="match status" value="1"/>
</dbReference>
<accession>F8F4U9</accession>
<reference evidence="10" key="1">
    <citation type="submission" date="2011-06" db="EMBL/GenBank/DDBJ databases">
        <title>Complete genome sequence of Paenibacillus mucilaginosus KNP414.</title>
        <authorList>
            <person name="Wang J."/>
            <person name="Hu S."/>
            <person name="Hu X."/>
            <person name="Zhang B."/>
            <person name="Dong D."/>
            <person name="Zhang S."/>
            <person name="Zhao K."/>
            <person name="Wu D."/>
        </authorList>
    </citation>
    <scope>NUCLEOTIDE SEQUENCE [LARGE SCALE GENOMIC DNA]</scope>
    <source>
        <strain evidence="10">KNP414</strain>
    </source>
</reference>
<feature type="domain" description="SLH" evidence="7">
    <location>
        <begin position="153"/>
        <end position="214"/>
    </location>
</feature>
<feature type="compositionally biased region" description="Gly residues" evidence="5">
    <location>
        <begin position="408"/>
        <end position="428"/>
    </location>
</feature>
<dbReference type="GO" id="GO:0008810">
    <property type="term" value="F:cellulase activity"/>
    <property type="evidence" value="ECO:0007669"/>
    <property type="project" value="InterPro"/>
</dbReference>
<dbReference type="InterPro" id="IPR022790">
    <property type="entry name" value="GH26_dom"/>
</dbReference>
<feature type="domain" description="SLH" evidence="7">
    <location>
        <begin position="31"/>
        <end position="94"/>
    </location>
</feature>
<dbReference type="RefSeq" id="WP_013915840.1">
    <property type="nucleotide sequence ID" value="NC_015690.1"/>
</dbReference>
<dbReference type="Gene3D" id="3.20.20.80">
    <property type="entry name" value="Glycosidases"/>
    <property type="match status" value="1"/>
</dbReference>
<dbReference type="GO" id="GO:0030245">
    <property type="term" value="P:cellulose catabolic process"/>
    <property type="evidence" value="ECO:0007669"/>
    <property type="project" value="InterPro"/>
</dbReference>
<dbReference type="PATRIC" id="fig|1036673.3.peg.1901"/>
<dbReference type="InterPro" id="IPR000805">
    <property type="entry name" value="Glyco_hydro_26"/>
</dbReference>
<dbReference type="Proteomes" id="UP000006620">
    <property type="component" value="Chromosome"/>
</dbReference>
<proteinExistence type="inferred from homology"/>
<evidence type="ECO:0000313" key="10">
    <source>
        <dbReference type="Proteomes" id="UP000006620"/>
    </source>
</evidence>
<dbReference type="Pfam" id="PF09212">
    <property type="entry name" value="CBM27"/>
    <property type="match status" value="1"/>
</dbReference>
<evidence type="ECO:0000259" key="8">
    <source>
        <dbReference type="PROSITE" id="PS51764"/>
    </source>
</evidence>
<keyword evidence="6" id="KW-0732">Signal</keyword>
<dbReference type="InterPro" id="IPR008979">
    <property type="entry name" value="Galactose-bd-like_sf"/>
</dbReference>
<evidence type="ECO:0000259" key="7">
    <source>
        <dbReference type="PROSITE" id="PS51272"/>
    </source>
</evidence>
<evidence type="ECO:0000256" key="4">
    <source>
        <dbReference type="PROSITE-ProRule" id="PRU01100"/>
    </source>
</evidence>
<dbReference type="InterPro" id="IPR049475">
    <property type="entry name" value="Mann_GBD_bact"/>
</dbReference>
<dbReference type="PROSITE" id="PS51272">
    <property type="entry name" value="SLH"/>
    <property type="match status" value="2"/>
</dbReference>
<dbReference type="InterPro" id="IPR013783">
    <property type="entry name" value="Ig-like_fold"/>
</dbReference>
<dbReference type="KEGG" id="pms:KNP414_02118"/>
<dbReference type="InterPro" id="IPR017853">
    <property type="entry name" value="GH"/>
</dbReference>
<dbReference type="PROSITE" id="PS51764">
    <property type="entry name" value="GH26"/>
    <property type="match status" value="1"/>
</dbReference>
<dbReference type="InterPro" id="IPR001119">
    <property type="entry name" value="SLH_dom"/>
</dbReference>
<evidence type="ECO:0000256" key="1">
    <source>
        <dbReference type="ARBA" id="ARBA00007754"/>
    </source>
</evidence>
<dbReference type="Gene3D" id="2.60.120.260">
    <property type="entry name" value="Galactose-binding domain-like"/>
    <property type="match status" value="2"/>
</dbReference>
<evidence type="ECO:0000256" key="2">
    <source>
        <dbReference type="ARBA" id="ARBA00022801"/>
    </source>
</evidence>
<dbReference type="GO" id="GO:0016985">
    <property type="term" value="F:mannan endo-1,4-beta-mannosidase activity"/>
    <property type="evidence" value="ECO:0007669"/>
    <property type="project" value="InterPro"/>
</dbReference>
<feature type="region of interest" description="Disordered" evidence="5">
    <location>
        <begin position="377"/>
        <end position="433"/>
    </location>
</feature>
<dbReference type="PANTHER" id="PTHR40079:SF4">
    <property type="entry name" value="GH26 DOMAIN-CONTAINING PROTEIN-RELATED"/>
    <property type="match status" value="1"/>
</dbReference>
<keyword evidence="3 4" id="KW-0326">Glycosidase</keyword>
<evidence type="ECO:0000256" key="5">
    <source>
        <dbReference type="SAM" id="MobiDB-lite"/>
    </source>
</evidence>
<feature type="signal peptide" evidence="6">
    <location>
        <begin position="1"/>
        <end position="24"/>
    </location>
</feature>
<evidence type="ECO:0000313" key="9">
    <source>
        <dbReference type="EMBL" id="AEI40679.1"/>
    </source>
</evidence>
<dbReference type="HOGENOM" id="CLU_252924_0_0_9"/>
<dbReference type="InterPro" id="IPR015295">
    <property type="entry name" value="CBM27"/>
</dbReference>
<feature type="active site" description="Proton donor" evidence="4">
    <location>
        <position position="602"/>
    </location>
</feature>
<name>F8F4U9_PAEMK</name>
<keyword evidence="2 4" id="KW-0378">Hydrolase</keyword>
<dbReference type="EMBL" id="CP002869">
    <property type="protein sequence ID" value="AEI40679.1"/>
    <property type="molecule type" value="Genomic_DNA"/>
</dbReference>
<dbReference type="SUPFAM" id="SSF49785">
    <property type="entry name" value="Galactose-binding domain-like"/>
    <property type="match status" value="3"/>
</dbReference>
<feature type="active site" description="Nucleophile" evidence="4">
    <location>
        <position position="712"/>
    </location>
</feature>
<dbReference type="GO" id="GO:0006080">
    <property type="term" value="P:substituted mannan metabolic process"/>
    <property type="evidence" value="ECO:0007669"/>
    <property type="project" value="InterPro"/>
</dbReference>
<reference evidence="9 10" key="2">
    <citation type="journal article" date="2013" name="Genome Announc.">
        <title>Genome Sequence of Growth-Improving Paenibacillus mucilaginosus Strain KNP414.</title>
        <authorList>
            <person name="Lu J.J."/>
            <person name="Wang J.F."/>
            <person name="Hu X.F."/>
        </authorList>
    </citation>
    <scope>NUCLEOTIDE SEQUENCE [LARGE SCALE GENOMIC DNA]</scope>
    <source>
        <strain evidence="9 10">KNP414</strain>
    </source>
</reference>
<dbReference type="Pfam" id="PF03425">
    <property type="entry name" value="CBM_11"/>
    <property type="match status" value="1"/>
</dbReference>
<dbReference type="Gene3D" id="2.60.40.10">
    <property type="entry name" value="Immunoglobulins"/>
    <property type="match status" value="1"/>
</dbReference>
<feature type="domain" description="GH26" evidence="8">
    <location>
        <begin position="443"/>
        <end position="794"/>
    </location>
</feature>
<feature type="chain" id="PRO_5039469945" evidence="6">
    <location>
        <begin position="25"/>
        <end position="1423"/>
    </location>
</feature>
<dbReference type="Pfam" id="PF02156">
    <property type="entry name" value="Glyco_hydro_26"/>
    <property type="match status" value="1"/>
</dbReference>
<dbReference type="Gene3D" id="2.60.120.430">
    <property type="entry name" value="Galactose-binding lectin"/>
    <property type="match status" value="1"/>
</dbReference>
<dbReference type="PRINTS" id="PR00739">
    <property type="entry name" value="GLHYDRLASE26"/>
</dbReference>
<dbReference type="Pfam" id="PF00395">
    <property type="entry name" value="SLH"/>
    <property type="match status" value="3"/>
</dbReference>
<dbReference type="Pfam" id="PF21253">
    <property type="entry name" value="Mann_GBD_bact"/>
    <property type="match status" value="1"/>
</dbReference>
<evidence type="ECO:0000256" key="3">
    <source>
        <dbReference type="ARBA" id="ARBA00023295"/>
    </source>
</evidence>
<evidence type="ECO:0000256" key="6">
    <source>
        <dbReference type="SAM" id="SignalP"/>
    </source>
</evidence>
<dbReference type="InterPro" id="IPR005087">
    <property type="entry name" value="CBM11"/>
</dbReference>
<protein>
    <submittedName>
        <fullName evidence="9">Mannan endo-1,4-beta-mannosidase</fullName>
    </submittedName>
</protein>
<gene>
    <name evidence="9" type="ordered locus">KNP414_02118</name>
</gene>